<evidence type="ECO:0000256" key="12">
    <source>
        <dbReference type="ARBA" id="ARBA00029757"/>
    </source>
</evidence>
<keyword evidence="14" id="KW-0472">Membrane</keyword>
<evidence type="ECO:0000256" key="14">
    <source>
        <dbReference type="SAM" id="Phobius"/>
    </source>
</evidence>
<feature type="binding site" evidence="13">
    <location>
        <begin position="48"/>
        <end position="55"/>
    </location>
    <ligand>
        <name>ATP</name>
        <dbReference type="ChEBI" id="CHEBI:30616"/>
    </ligand>
</feature>
<feature type="transmembrane region" description="Helical" evidence="14">
    <location>
        <begin position="7"/>
        <end position="26"/>
    </location>
</feature>
<sequence length="331" mass="37918">MQQFLRRIAFPFSLIYALVVLIRNFLYDNGFFKSISYKTPIVCVGNLSVGGTGKTPMIEYLIRLYEGRTVAVLSRGYKRKSSGFLLASPESSVTDLGDEPYQLHKKFPDIFVAVDADRRNGIVELEKRVKPDVILLDDAFQHRKVKPKYSILLTTYNNLYVDDWYLPTGDLRDSKLEAGRAEMIIVTKCPEGLSLEKKTEVSQKLKPNPTQKVLFCSLVYNDVFKNPNSSLAPSDIKGVNTALVTGIASPEPLVSHLKNLGIDFQHFRYGDHHYFSDQEIEKFKDFKIVLTTEKDFTRLESKLSNVFYLEIAHSFNEDDYETLRRTMIELI</sequence>
<dbReference type="HAMAP" id="MF_00409">
    <property type="entry name" value="LpxK"/>
    <property type="match status" value="1"/>
</dbReference>
<keyword evidence="10 13" id="KW-0067">ATP-binding</keyword>
<evidence type="ECO:0000256" key="9">
    <source>
        <dbReference type="ARBA" id="ARBA00022777"/>
    </source>
</evidence>
<proteinExistence type="inferred from homology"/>
<comment type="pathway">
    <text evidence="2 13">Glycolipid biosynthesis; lipid IV(A) biosynthesis; lipid IV(A) from (3R)-3-hydroxytetradecanoyl-[acyl-carrier-protein] and UDP-N-acetyl-alpha-D-glucosamine: step 6/6.</text>
</comment>
<dbReference type="EC" id="2.7.1.130" evidence="3 13"/>
<evidence type="ECO:0000256" key="2">
    <source>
        <dbReference type="ARBA" id="ARBA00004870"/>
    </source>
</evidence>
<dbReference type="Proteomes" id="UP000248536">
    <property type="component" value="Chromosome"/>
</dbReference>
<evidence type="ECO:0000256" key="5">
    <source>
        <dbReference type="ARBA" id="ARBA00022516"/>
    </source>
</evidence>
<evidence type="ECO:0000256" key="1">
    <source>
        <dbReference type="ARBA" id="ARBA00002274"/>
    </source>
</evidence>
<name>A0A2Z4LVN7_9FLAO</name>
<gene>
    <name evidence="13 15" type="primary">lpxK</name>
    <name evidence="15" type="ORF">HME9304_02401</name>
</gene>
<keyword evidence="7 13" id="KW-0808">Transferase</keyword>
<protein>
    <recommendedName>
        <fullName evidence="4 13">Tetraacyldisaccharide 4'-kinase</fullName>
        <ecNumber evidence="3 13">2.7.1.130</ecNumber>
    </recommendedName>
    <alternativeName>
        <fullName evidence="12 13">Lipid A 4'-kinase</fullName>
    </alternativeName>
</protein>
<comment type="catalytic activity">
    <reaction evidence="13">
        <text>a lipid A disaccharide + ATP = a lipid IVA + ADP + H(+)</text>
        <dbReference type="Rhea" id="RHEA:67840"/>
        <dbReference type="ChEBI" id="CHEBI:15378"/>
        <dbReference type="ChEBI" id="CHEBI:30616"/>
        <dbReference type="ChEBI" id="CHEBI:176343"/>
        <dbReference type="ChEBI" id="CHEBI:176425"/>
        <dbReference type="ChEBI" id="CHEBI:456216"/>
        <dbReference type="EC" id="2.7.1.130"/>
    </reaction>
</comment>
<dbReference type="GO" id="GO:0009245">
    <property type="term" value="P:lipid A biosynthetic process"/>
    <property type="evidence" value="ECO:0007669"/>
    <property type="project" value="UniProtKB-UniRule"/>
</dbReference>
<keyword evidence="9 13" id="KW-0418">Kinase</keyword>
<dbReference type="AlphaFoldDB" id="A0A2Z4LVN7"/>
<keyword evidence="8 13" id="KW-0547">Nucleotide-binding</keyword>
<dbReference type="PANTHER" id="PTHR42724:SF1">
    <property type="entry name" value="TETRAACYLDISACCHARIDE 4'-KINASE, MITOCHONDRIAL-RELATED"/>
    <property type="match status" value="1"/>
</dbReference>
<dbReference type="RefSeq" id="WP_112379806.1">
    <property type="nucleotide sequence ID" value="NZ_CP030104.1"/>
</dbReference>
<keyword evidence="6 13" id="KW-0441">Lipid A biosynthesis</keyword>
<keyword evidence="14" id="KW-1133">Transmembrane helix</keyword>
<organism evidence="15 16">
    <name type="scientific">Flagellimonas maritima</name>
    <dbReference type="NCBI Taxonomy" id="1383885"/>
    <lineage>
        <taxon>Bacteria</taxon>
        <taxon>Pseudomonadati</taxon>
        <taxon>Bacteroidota</taxon>
        <taxon>Flavobacteriia</taxon>
        <taxon>Flavobacteriales</taxon>
        <taxon>Flavobacteriaceae</taxon>
        <taxon>Flagellimonas</taxon>
    </lineage>
</organism>
<dbReference type="UniPathway" id="UPA00359">
    <property type="reaction ID" value="UER00482"/>
</dbReference>
<accession>A0A2Z4LVN7</accession>
<dbReference type="GO" id="GO:0009244">
    <property type="term" value="P:lipopolysaccharide core region biosynthetic process"/>
    <property type="evidence" value="ECO:0007669"/>
    <property type="project" value="TreeGrafter"/>
</dbReference>
<evidence type="ECO:0000256" key="3">
    <source>
        <dbReference type="ARBA" id="ARBA00012071"/>
    </source>
</evidence>
<evidence type="ECO:0000256" key="13">
    <source>
        <dbReference type="HAMAP-Rule" id="MF_00409"/>
    </source>
</evidence>
<dbReference type="GO" id="GO:0009029">
    <property type="term" value="F:lipid-A 4'-kinase activity"/>
    <property type="evidence" value="ECO:0007669"/>
    <property type="project" value="UniProtKB-UniRule"/>
</dbReference>
<keyword evidence="11 13" id="KW-0443">Lipid metabolism</keyword>
<evidence type="ECO:0000256" key="6">
    <source>
        <dbReference type="ARBA" id="ARBA00022556"/>
    </source>
</evidence>
<evidence type="ECO:0000256" key="10">
    <source>
        <dbReference type="ARBA" id="ARBA00022840"/>
    </source>
</evidence>
<dbReference type="Pfam" id="PF02606">
    <property type="entry name" value="LpxK"/>
    <property type="match status" value="1"/>
</dbReference>
<dbReference type="PANTHER" id="PTHR42724">
    <property type="entry name" value="TETRAACYLDISACCHARIDE 4'-KINASE"/>
    <property type="match status" value="1"/>
</dbReference>
<comment type="function">
    <text evidence="1 13">Transfers the gamma-phosphate of ATP to the 4'-position of a tetraacyldisaccharide 1-phosphate intermediate (termed DS-1-P) to form tetraacyldisaccharide 1,4'-bis-phosphate (lipid IVA).</text>
</comment>
<dbReference type="NCBIfam" id="TIGR00682">
    <property type="entry name" value="lpxK"/>
    <property type="match status" value="1"/>
</dbReference>
<dbReference type="InterPro" id="IPR027417">
    <property type="entry name" value="P-loop_NTPase"/>
</dbReference>
<evidence type="ECO:0000256" key="7">
    <source>
        <dbReference type="ARBA" id="ARBA00022679"/>
    </source>
</evidence>
<keyword evidence="16" id="KW-1185">Reference proteome</keyword>
<dbReference type="GO" id="GO:0005886">
    <property type="term" value="C:plasma membrane"/>
    <property type="evidence" value="ECO:0007669"/>
    <property type="project" value="TreeGrafter"/>
</dbReference>
<dbReference type="OrthoDB" id="9766423at2"/>
<evidence type="ECO:0000313" key="15">
    <source>
        <dbReference type="EMBL" id="AWX45387.1"/>
    </source>
</evidence>
<evidence type="ECO:0000313" key="16">
    <source>
        <dbReference type="Proteomes" id="UP000248536"/>
    </source>
</evidence>
<dbReference type="SUPFAM" id="SSF52540">
    <property type="entry name" value="P-loop containing nucleoside triphosphate hydrolases"/>
    <property type="match status" value="1"/>
</dbReference>
<dbReference type="GO" id="GO:0005524">
    <property type="term" value="F:ATP binding"/>
    <property type="evidence" value="ECO:0007669"/>
    <property type="project" value="UniProtKB-UniRule"/>
</dbReference>
<evidence type="ECO:0000256" key="8">
    <source>
        <dbReference type="ARBA" id="ARBA00022741"/>
    </source>
</evidence>
<dbReference type="EMBL" id="CP030104">
    <property type="protein sequence ID" value="AWX45387.1"/>
    <property type="molecule type" value="Genomic_DNA"/>
</dbReference>
<reference evidence="15 16" key="1">
    <citation type="submission" date="2018-06" db="EMBL/GenBank/DDBJ databases">
        <title>Spongiibacterium sp. HME9304 Genome sequencing and assembly.</title>
        <authorList>
            <person name="Kang H."/>
            <person name="Kim H."/>
            <person name="Joh K."/>
        </authorList>
    </citation>
    <scope>NUCLEOTIDE SEQUENCE [LARGE SCALE GENOMIC DNA]</scope>
    <source>
        <strain evidence="15 16">HME9304</strain>
    </source>
</reference>
<keyword evidence="5 13" id="KW-0444">Lipid biosynthesis</keyword>
<comment type="similarity">
    <text evidence="13">Belongs to the LpxK family.</text>
</comment>
<dbReference type="InterPro" id="IPR003758">
    <property type="entry name" value="LpxK"/>
</dbReference>
<evidence type="ECO:0000256" key="4">
    <source>
        <dbReference type="ARBA" id="ARBA00016436"/>
    </source>
</evidence>
<dbReference type="KEGG" id="spon:HME9304_02401"/>
<evidence type="ECO:0000256" key="11">
    <source>
        <dbReference type="ARBA" id="ARBA00023098"/>
    </source>
</evidence>
<keyword evidence="14" id="KW-0812">Transmembrane</keyword>